<dbReference type="RefSeq" id="WP_336597207.1">
    <property type="nucleotide sequence ID" value="NZ_JACFYJ010000006.1"/>
</dbReference>
<feature type="signal peptide" evidence="1">
    <location>
        <begin position="1"/>
        <end position="23"/>
    </location>
</feature>
<dbReference type="EMBL" id="JACFYJ010000006">
    <property type="protein sequence ID" value="MEI5996805.1"/>
    <property type="molecule type" value="Genomic_DNA"/>
</dbReference>
<evidence type="ECO:0000313" key="2">
    <source>
        <dbReference type="EMBL" id="MEI5996805.1"/>
    </source>
</evidence>
<organism evidence="2 3">
    <name type="scientific">Paraburkholderia bengalensis</name>
    <dbReference type="NCBI Taxonomy" id="2747562"/>
    <lineage>
        <taxon>Bacteria</taxon>
        <taxon>Pseudomonadati</taxon>
        <taxon>Pseudomonadota</taxon>
        <taxon>Betaproteobacteria</taxon>
        <taxon>Burkholderiales</taxon>
        <taxon>Burkholderiaceae</taxon>
        <taxon>Paraburkholderia</taxon>
    </lineage>
</organism>
<evidence type="ECO:0000256" key="1">
    <source>
        <dbReference type="SAM" id="SignalP"/>
    </source>
</evidence>
<reference evidence="2 3" key="1">
    <citation type="journal article" date="2022" name="Arch. Microbiol.">
        <title>Paraburkholderia bengalensis sp. nov. isolated from roots of Oryza sativa, IR64.</title>
        <authorList>
            <person name="Nag P."/>
            <person name="Mondal N."/>
            <person name="Sarkar J."/>
            <person name="Das S."/>
        </authorList>
    </citation>
    <scope>NUCLEOTIDE SEQUENCE [LARGE SCALE GENOMIC DNA]</scope>
    <source>
        <strain evidence="2 3">IR64_4_BI</strain>
    </source>
</reference>
<gene>
    <name evidence="2" type="ORF">H3V53_06205</name>
</gene>
<dbReference type="Proteomes" id="UP001386437">
    <property type="component" value="Unassembled WGS sequence"/>
</dbReference>
<dbReference type="PROSITE" id="PS51257">
    <property type="entry name" value="PROKAR_LIPOPROTEIN"/>
    <property type="match status" value="1"/>
</dbReference>
<accession>A0ABU8IML5</accession>
<sequence>MKMKHVLTAAVLAAVALSGCANRQQRAMQQAYANKQTLLEKYVHDRFPLVNSGKISQSDYWKGFYYAAETDPVRPADLIMAKGANTMITAAQQLEAGKITREDFEAKRREVQIQEGQEMQTLKDQYAAQQAQQDQANRAALMNYYLQTRPVTTTCFGNTCTTR</sequence>
<evidence type="ECO:0000313" key="3">
    <source>
        <dbReference type="Proteomes" id="UP001386437"/>
    </source>
</evidence>
<evidence type="ECO:0008006" key="4">
    <source>
        <dbReference type="Google" id="ProtNLM"/>
    </source>
</evidence>
<keyword evidence="3" id="KW-1185">Reference proteome</keyword>
<feature type="chain" id="PRO_5045609423" description="Lipoprotein" evidence="1">
    <location>
        <begin position="24"/>
        <end position="163"/>
    </location>
</feature>
<keyword evidence="1" id="KW-0732">Signal</keyword>
<name>A0ABU8IML5_9BURK</name>
<comment type="caution">
    <text evidence="2">The sequence shown here is derived from an EMBL/GenBank/DDBJ whole genome shotgun (WGS) entry which is preliminary data.</text>
</comment>
<proteinExistence type="predicted"/>
<protein>
    <recommendedName>
        <fullName evidence="4">Lipoprotein</fullName>
    </recommendedName>
</protein>